<dbReference type="PANTHER" id="PTHR31944">
    <property type="entry name" value="HEME-RESPONSIVE ZINC FINGER TRANSCRIPTION FACTOR HAP1"/>
    <property type="match status" value="1"/>
</dbReference>
<evidence type="ECO:0000256" key="6">
    <source>
        <dbReference type="ARBA" id="ARBA00023242"/>
    </source>
</evidence>
<dbReference type="InterPro" id="IPR051430">
    <property type="entry name" value="Fungal_TF_Env_Response"/>
</dbReference>
<dbReference type="AlphaFoldDB" id="A0A395SJV6"/>
<dbReference type="GO" id="GO:0005634">
    <property type="term" value="C:nucleus"/>
    <property type="evidence" value="ECO:0007669"/>
    <property type="project" value="TreeGrafter"/>
</dbReference>
<dbReference type="Pfam" id="PF04082">
    <property type="entry name" value="Fungal_trans"/>
    <property type="match status" value="1"/>
</dbReference>
<dbReference type="GO" id="GO:0008270">
    <property type="term" value="F:zinc ion binding"/>
    <property type="evidence" value="ECO:0007669"/>
    <property type="project" value="InterPro"/>
</dbReference>
<sequence>MSVATEAVVGFLNLETAIPPVTEPKALRGGQRILPEPRPLTVYYTLVFLRYPDSYTAVIDLRLVRPTWVVVSLSSIELLYSLGLLALCRLVAGMPEMTTAHSTTHDAGSAPAAAPPQSILPSTSYDTPLSQQQTPPHHLQQTPSQSLALTHQQQQQQQRSVKRPRPVKSCTECRKRKLRCDRLCPCSQCQKSNRTCKYAVDHDSANLSEGSDSEMPEPARPAKRNCNPNIFNSATPLPNDSTYGPLRNGDVPSAPSLEDLSMRMERLERQLMARSPAVSEGSGGRLIAASSDTIRGLTVKQGALRTRYHGQNSPRVLLNLFDEAKEFMANNSNNSAVREVLLNFKRFHKALIDEYRKSLAPITVFVDSMMPVQKRMTDILPKKAVCDRLIASYVDTSETIYRIVHLPMFTEQYNLFWEGKIQSEYFLPQLLSLCSIASRFETKSKGLGNERSEGVHIPTACALVRTWLDSLRGKQLVDFAVLQVEVLLLHAQRMITPRIQDSWTSLGSIVRMAMTMGLHRDPSEFEPRVPVYLGEMRRRLWFTILDMDLHISLASNLPCLVREGDFTCRPPRNLDDNELYPDMKELPPSKPIDVVTDNQMQVYAAMTLGVRMKVAHMLNRIDTIRDYQEIMDVGAKLERFLDDINYIFPRQGILSDSQKSKQWRSRVILDMHVRRPLLALYRPFAIGASDAPGQISRAYLRSSMVIMKYLDELDPMLAHFQDITEMYHQVLKKDIIQAALSVCFYIRSAVRPASDSSGLGSQALRMSPDSSDDFPVYNPENLVLWSPSRLITTVEKTLDLLVRNISGRDTKDVVCLAVVLECVSKPEVKTEEVVQSLRMILDRCSRATNMSLDNVPIGPGGVVDGYQGDAYRHHVPFMYQRNSIGVPAALNDFDNWMLWEGWE</sequence>
<dbReference type="PROSITE" id="PS50048">
    <property type="entry name" value="ZN2_CY6_FUNGAL_2"/>
    <property type="match status" value="1"/>
</dbReference>
<keyword evidence="3" id="KW-0805">Transcription regulation</keyword>
<name>A0A395SJV6_9HYPO</name>
<dbReference type="EMBL" id="PXOG01000147">
    <property type="protein sequence ID" value="RGP72720.1"/>
    <property type="molecule type" value="Genomic_DNA"/>
</dbReference>
<keyword evidence="10" id="KW-1185">Reference proteome</keyword>
<dbReference type="CDD" id="cd00067">
    <property type="entry name" value="GAL4"/>
    <property type="match status" value="1"/>
</dbReference>
<accession>A0A395SJV6</accession>
<dbReference type="InterPro" id="IPR001138">
    <property type="entry name" value="Zn2Cys6_DnaBD"/>
</dbReference>
<keyword evidence="6" id="KW-0539">Nucleus</keyword>
<feature type="compositionally biased region" description="Low complexity" evidence="7">
    <location>
        <begin position="127"/>
        <end position="158"/>
    </location>
</feature>
<keyword evidence="5" id="KW-0804">Transcription</keyword>
<feature type="domain" description="Zn(2)-C6 fungal-type" evidence="8">
    <location>
        <begin position="169"/>
        <end position="198"/>
    </location>
</feature>
<proteinExistence type="predicted"/>
<evidence type="ECO:0000256" key="1">
    <source>
        <dbReference type="ARBA" id="ARBA00022723"/>
    </source>
</evidence>
<dbReference type="Proteomes" id="UP000266234">
    <property type="component" value="Unassembled WGS sequence"/>
</dbReference>
<dbReference type="STRING" id="694270.A0A395SJV6"/>
<dbReference type="GO" id="GO:0006351">
    <property type="term" value="P:DNA-templated transcription"/>
    <property type="evidence" value="ECO:0007669"/>
    <property type="project" value="InterPro"/>
</dbReference>
<dbReference type="SMART" id="SM00906">
    <property type="entry name" value="Fungal_trans"/>
    <property type="match status" value="1"/>
</dbReference>
<dbReference type="Pfam" id="PF00172">
    <property type="entry name" value="Zn_clus"/>
    <property type="match status" value="1"/>
</dbReference>
<dbReference type="PROSITE" id="PS00463">
    <property type="entry name" value="ZN2_CY6_FUNGAL_1"/>
    <property type="match status" value="1"/>
</dbReference>
<keyword evidence="2" id="KW-0862">Zinc</keyword>
<dbReference type="Gene3D" id="4.10.240.10">
    <property type="entry name" value="Zn(2)-C6 fungal-type DNA-binding domain"/>
    <property type="match status" value="1"/>
</dbReference>
<dbReference type="SUPFAM" id="SSF57701">
    <property type="entry name" value="Zn2/Cys6 DNA-binding domain"/>
    <property type="match status" value="1"/>
</dbReference>
<dbReference type="OrthoDB" id="5414787at2759"/>
<keyword evidence="4" id="KW-0238">DNA-binding</keyword>
<keyword evidence="1" id="KW-0479">Metal-binding</keyword>
<dbReference type="CDD" id="cd12148">
    <property type="entry name" value="fungal_TF_MHR"/>
    <property type="match status" value="1"/>
</dbReference>
<evidence type="ECO:0000256" key="5">
    <source>
        <dbReference type="ARBA" id="ARBA00023163"/>
    </source>
</evidence>
<protein>
    <submittedName>
        <fullName evidence="9">Transcription factor</fullName>
    </submittedName>
</protein>
<dbReference type="PANTHER" id="PTHR31944:SF131">
    <property type="entry name" value="HEME-RESPONSIVE ZINC FINGER TRANSCRIPTION FACTOR HAP1"/>
    <property type="match status" value="1"/>
</dbReference>
<dbReference type="SMART" id="SM00066">
    <property type="entry name" value="GAL4"/>
    <property type="match status" value="1"/>
</dbReference>
<dbReference type="InterPro" id="IPR007219">
    <property type="entry name" value="XnlR_reg_dom"/>
</dbReference>
<dbReference type="InterPro" id="IPR036864">
    <property type="entry name" value="Zn2-C6_fun-type_DNA-bd_sf"/>
</dbReference>
<organism evidence="9 10">
    <name type="scientific">Fusarium longipes</name>
    <dbReference type="NCBI Taxonomy" id="694270"/>
    <lineage>
        <taxon>Eukaryota</taxon>
        <taxon>Fungi</taxon>
        <taxon>Dikarya</taxon>
        <taxon>Ascomycota</taxon>
        <taxon>Pezizomycotina</taxon>
        <taxon>Sordariomycetes</taxon>
        <taxon>Hypocreomycetidae</taxon>
        <taxon>Hypocreales</taxon>
        <taxon>Nectriaceae</taxon>
        <taxon>Fusarium</taxon>
    </lineage>
</organism>
<evidence type="ECO:0000256" key="4">
    <source>
        <dbReference type="ARBA" id="ARBA00023125"/>
    </source>
</evidence>
<evidence type="ECO:0000256" key="2">
    <source>
        <dbReference type="ARBA" id="ARBA00022833"/>
    </source>
</evidence>
<feature type="region of interest" description="Disordered" evidence="7">
    <location>
        <begin position="100"/>
        <end position="168"/>
    </location>
</feature>
<evidence type="ECO:0000256" key="3">
    <source>
        <dbReference type="ARBA" id="ARBA00023015"/>
    </source>
</evidence>
<evidence type="ECO:0000256" key="7">
    <source>
        <dbReference type="SAM" id="MobiDB-lite"/>
    </source>
</evidence>
<gene>
    <name evidence="9" type="ORF">FLONG3_6728</name>
</gene>
<dbReference type="GO" id="GO:0000978">
    <property type="term" value="F:RNA polymerase II cis-regulatory region sequence-specific DNA binding"/>
    <property type="evidence" value="ECO:0007669"/>
    <property type="project" value="TreeGrafter"/>
</dbReference>
<comment type="caution">
    <text evidence="9">The sequence shown here is derived from an EMBL/GenBank/DDBJ whole genome shotgun (WGS) entry which is preliminary data.</text>
</comment>
<evidence type="ECO:0000313" key="10">
    <source>
        <dbReference type="Proteomes" id="UP000266234"/>
    </source>
</evidence>
<reference evidence="9 10" key="1">
    <citation type="journal article" date="2018" name="PLoS Pathog.">
        <title>Evolution of structural diversity of trichothecenes, a family of toxins produced by plant pathogenic and entomopathogenic fungi.</title>
        <authorList>
            <person name="Proctor R.H."/>
            <person name="McCormick S.P."/>
            <person name="Kim H.S."/>
            <person name="Cardoza R.E."/>
            <person name="Stanley A.M."/>
            <person name="Lindo L."/>
            <person name="Kelly A."/>
            <person name="Brown D.W."/>
            <person name="Lee T."/>
            <person name="Vaughan M.M."/>
            <person name="Alexander N.J."/>
            <person name="Busman M."/>
            <person name="Gutierrez S."/>
        </authorList>
    </citation>
    <scope>NUCLEOTIDE SEQUENCE [LARGE SCALE GENOMIC DNA]</scope>
    <source>
        <strain evidence="9 10">NRRL 20695</strain>
    </source>
</reference>
<evidence type="ECO:0000259" key="8">
    <source>
        <dbReference type="PROSITE" id="PS50048"/>
    </source>
</evidence>
<evidence type="ECO:0000313" key="9">
    <source>
        <dbReference type="EMBL" id="RGP72720.1"/>
    </source>
</evidence>
<dbReference type="GO" id="GO:0001228">
    <property type="term" value="F:DNA-binding transcription activator activity, RNA polymerase II-specific"/>
    <property type="evidence" value="ECO:0007669"/>
    <property type="project" value="TreeGrafter"/>
</dbReference>